<organism evidence="2 3">
    <name type="scientific">Natronolimnohabitans innermongolicus JCM 12255</name>
    <dbReference type="NCBI Taxonomy" id="1227499"/>
    <lineage>
        <taxon>Archaea</taxon>
        <taxon>Methanobacteriati</taxon>
        <taxon>Methanobacteriota</taxon>
        <taxon>Stenosarchaea group</taxon>
        <taxon>Halobacteria</taxon>
        <taxon>Halobacteriales</taxon>
        <taxon>Natrialbaceae</taxon>
        <taxon>Natronolimnohabitans</taxon>
    </lineage>
</organism>
<evidence type="ECO:0000256" key="1">
    <source>
        <dbReference type="SAM" id="MobiDB-lite"/>
    </source>
</evidence>
<feature type="region of interest" description="Disordered" evidence="1">
    <location>
        <begin position="153"/>
        <end position="183"/>
    </location>
</feature>
<gene>
    <name evidence="2" type="ORF">C493_22271</name>
</gene>
<feature type="compositionally biased region" description="Acidic residues" evidence="1">
    <location>
        <begin position="157"/>
        <end position="183"/>
    </location>
</feature>
<dbReference type="RefSeq" id="WP_007261696.1">
    <property type="nucleotide sequence ID" value="NZ_AOHZ01000120.1"/>
</dbReference>
<dbReference type="OrthoDB" id="326330at2157"/>
<dbReference type="EMBL" id="AOHZ01000120">
    <property type="protein sequence ID" value="ELY47733.1"/>
    <property type="molecule type" value="Genomic_DNA"/>
</dbReference>
<feature type="region of interest" description="Disordered" evidence="1">
    <location>
        <begin position="1"/>
        <end position="42"/>
    </location>
</feature>
<reference evidence="2 3" key="1">
    <citation type="journal article" date="2014" name="PLoS Genet.">
        <title>Phylogenetically driven sequencing of extremely halophilic archaea reveals strategies for static and dynamic osmo-response.</title>
        <authorList>
            <person name="Becker E.A."/>
            <person name="Seitzer P.M."/>
            <person name="Tritt A."/>
            <person name="Larsen D."/>
            <person name="Krusor M."/>
            <person name="Yao A.I."/>
            <person name="Wu D."/>
            <person name="Madern D."/>
            <person name="Eisen J.A."/>
            <person name="Darling A.E."/>
            <person name="Facciotti M.T."/>
        </authorList>
    </citation>
    <scope>NUCLEOTIDE SEQUENCE [LARGE SCALE GENOMIC DNA]</scope>
    <source>
        <strain evidence="2 3">JCM 12255</strain>
    </source>
</reference>
<sequence>MADKSNGRFYENDMSETTTDETERNSTELHETTGADVQGDAWSPTRRQMMIATGATLTLAGSAGLASADEDGLAYSTDYAADPAIAADAVTIAEHRPSMEILQYRDDEGNVQDLPAILDEPDDDEIDDDATAQNLLTISGDAIDADEFRRFPRALDDESDDDEDETRSAIDADEWTGDGLDVESGDLDIDSVRISGTDGSASFDPGETLVDDDLSRRYLQVGVTIDALEAGSTVDIEVCDDAGDAKGVTIDSDGDESDDDVLATSITSGGIGQVQLGDLSGSIHNIEGVEVTIDGDATIELFAFNAERMSRWEFGTRFEDADDESASTVRELSGETTLFDLGGLSADATIYDLEYPVLYTASASEQDSEWDSEPADRYPNFDERLTQIERLKVPTGYDLSHSGLSLVFDQTLPTDRYHAIDLAEDTEDDDPEDMEFSAREGRLEGPGEQAELEEYVQSGLEYAVRFRTVLTDSEFDSATDPAAAGGGARGTSGGWFSGPRAWISVLVSGVLGAVGLSRLTGGDNE</sequence>
<dbReference type="Proteomes" id="UP000011602">
    <property type="component" value="Unassembled WGS sequence"/>
</dbReference>
<protein>
    <submittedName>
        <fullName evidence="2">Uncharacterized protein</fullName>
    </submittedName>
</protein>
<feature type="compositionally biased region" description="Basic and acidic residues" evidence="1">
    <location>
        <begin position="21"/>
        <end position="33"/>
    </location>
</feature>
<dbReference type="eggNOG" id="ENOG502N5S9">
    <property type="taxonomic scope" value="Archaea"/>
</dbReference>
<keyword evidence="3" id="KW-1185">Reference proteome</keyword>
<comment type="caution">
    <text evidence="2">The sequence shown here is derived from an EMBL/GenBank/DDBJ whole genome shotgun (WGS) entry which is preliminary data.</text>
</comment>
<evidence type="ECO:0000313" key="3">
    <source>
        <dbReference type="Proteomes" id="UP000011602"/>
    </source>
</evidence>
<accession>L9WHB5</accession>
<dbReference type="AlphaFoldDB" id="L9WHB5"/>
<dbReference type="STRING" id="1227499.C493_22271"/>
<evidence type="ECO:0000313" key="2">
    <source>
        <dbReference type="EMBL" id="ELY47733.1"/>
    </source>
</evidence>
<proteinExistence type="predicted"/>
<name>L9WHB5_9EURY</name>